<dbReference type="AlphaFoldDB" id="A0A2P2JCC5"/>
<organism evidence="1">
    <name type="scientific">Rhizophora mucronata</name>
    <name type="common">Asiatic mangrove</name>
    <dbReference type="NCBI Taxonomy" id="61149"/>
    <lineage>
        <taxon>Eukaryota</taxon>
        <taxon>Viridiplantae</taxon>
        <taxon>Streptophyta</taxon>
        <taxon>Embryophyta</taxon>
        <taxon>Tracheophyta</taxon>
        <taxon>Spermatophyta</taxon>
        <taxon>Magnoliopsida</taxon>
        <taxon>eudicotyledons</taxon>
        <taxon>Gunneridae</taxon>
        <taxon>Pentapetalae</taxon>
        <taxon>rosids</taxon>
        <taxon>fabids</taxon>
        <taxon>Malpighiales</taxon>
        <taxon>Rhizophoraceae</taxon>
        <taxon>Rhizophora</taxon>
    </lineage>
</organism>
<dbReference type="EMBL" id="GGEC01010641">
    <property type="protein sequence ID" value="MBW91124.1"/>
    <property type="molecule type" value="Transcribed_RNA"/>
</dbReference>
<evidence type="ECO:0000313" key="1">
    <source>
        <dbReference type="EMBL" id="MBW91124.1"/>
    </source>
</evidence>
<accession>A0A2P2JCC5</accession>
<name>A0A2P2JCC5_RHIMU</name>
<sequence>MAQENVSQTSGLKWHACGFLLVTMNEVEAWKQDISELLGL</sequence>
<proteinExistence type="predicted"/>
<reference evidence="1" key="1">
    <citation type="submission" date="2018-02" db="EMBL/GenBank/DDBJ databases">
        <title>Rhizophora mucronata_Transcriptome.</title>
        <authorList>
            <person name="Meera S.P."/>
            <person name="Sreeshan A."/>
            <person name="Augustine A."/>
        </authorList>
    </citation>
    <scope>NUCLEOTIDE SEQUENCE</scope>
    <source>
        <tissue evidence="1">Leaf</tissue>
    </source>
</reference>
<protein>
    <submittedName>
        <fullName evidence="1">Acyl-coenzyme A binding domain containing</fullName>
    </submittedName>
</protein>